<accession>A0A6A5WEX7</accession>
<proteinExistence type="predicted"/>
<evidence type="ECO:0000256" key="1">
    <source>
        <dbReference type="ARBA" id="ARBA00023054"/>
    </source>
</evidence>
<dbReference type="EMBL" id="ML977591">
    <property type="protein sequence ID" value="KAF2000007.1"/>
    <property type="molecule type" value="Genomic_DNA"/>
</dbReference>
<feature type="compositionally biased region" description="Basic and acidic residues" evidence="2">
    <location>
        <begin position="45"/>
        <end position="65"/>
    </location>
</feature>
<dbReference type="AlphaFoldDB" id="A0A6A5WEX7"/>
<evidence type="ECO:0000256" key="2">
    <source>
        <dbReference type="SAM" id="MobiDB-lite"/>
    </source>
</evidence>
<dbReference type="InterPro" id="IPR025066">
    <property type="entry name" value="CCDC174-like"/>
</dbReference>
<feature type="region of interest" description="Disordered" evidence="2">
    <location>
        <begin position="226"/>
        <end position="356"/>
    </location>
</feature>
<dbReference type="PANTHER" id="PTHR15885">
    <property type="entry name" value="COILED-COIL DOMAIN-CONTAINING PROTEIN 174"/>
    <property type="match status" value="1"/>
</dbReference>
<reference evidence="3" key="1">
    <citation type="journal article" date="2020" name="Stud. Mycol.">
        <title>101 Dothideomycetes genomes: a test case for predicting lifestyles and emergence of pathogens.</title>
        <authorList>
            <person name="Haridas S."/>
            <person name="Albert R."/>
            <person name="Binder M."/>
            <person name="Bloem J."/>
            <person name="Labutti K."/>
            <person name="Salamov A."/>
            <person name="Andreopoulos B."/>
            <person name="Baker S."/>
            <person name="Barry K."/>
            <person name="Bills G."/>
            <person name="Bluhm B."/>
            <person name="Cannon C."/>
            <person name="Castanera R."/>
            <person name="Culley D."/>
            <person name="Daum C."/>
            <person name="Ezra D."/>
            <person name="Gonzalez J."/>
            <person name="Henrissat B."/>
            <person name="Kuo A."/>
            <person name="Liang C."/>
            <person name="Lipzen A."/>
            <person name="Lutzoni F."/>
            <person name="Magnuson J."/>
            <person name="Mondo S."/>
            <person name="Nolan M."/>
            <person name="Ohm R."/>
            <person name="Pangilinan J."/>
            <person name="Park H.-J."/>
            <person name="Ramirez L."/>
            <person name="Alfaro M."/>
            <person name="Sun H."/>
            <person name="Tritt A."/>
            <person name="Yoshinaga Y."/>
            <person name="Zwiers L.-H."/>
            <person name="Turgeon B."/>
            <person name="Goodwin S."/>
            <person name="Spatafora J."/>
            <person name="Crous P."/>
            <person name="Grigoriev I."/>
        </authorList>
    </citation>
    <scope>NUCLEOTIDE SEQUENCE</scope>
    <source>
        <strain evidence="3">CBS 123094</strain>
    </source>
</reference>
<keyword evidence="1" id="KW-0175">Coiled coil</keyword>
<feature type="compositionally biased region" description="Basic and acidic residues" evidence="2">
    <location>
        <begin position="76"/>
        <end position="110"/>
    </location>
</feature>
<evidence type="ECO:0000313" key="3">
    <source>
        <dbReference type="EMBL" id="KAF2000007.1"/>
    </source>
</evidence>
<dbReference type="Proteomes" id="UP000799779">
    <property type="component" value="Unassembled WGS sequence"/>
</dbReference>
<protein>
    <submittedName>
        <fullName evidence="3">Uncharacterized protein</fullName>
    </submittedName>
</protein>
<sequence>MPPLSGKDTALYGGVKQRQLKGKEISINNKSKFTSTLGSLISGAKSKEKGKPERPKNRDKKDDIFTTHNKGVNKRALKDLDDSTKQKHRGRTEDEKADDQAGERKRQRIMEEKARKYRALKRGDMDDKDGIYNVDFDTKWAEAEEKGEVHSDTDDESDDGVLVEYIDELGRTRKGTWREAQKAARLKEREAENAVPEDIIYGDVVQTEAWNPDEALFQKMSVLRKKVDEPDAPPPDVHYDGRQEMRTRGAGFMQFSRDEEERKEQMANLEKERLATEKARTDQQQERKEQAVSGKERAATEKARADHEEERKEHKADLGKERTGTGKVQAEQEKERKREQEVEDILRAVERDMYGE</sequence>
<feature type="compositionally biased region" description="Basic and acidic residues" evidence="2">
    <location>
        <begin position="256"/>
        <end position="356"/>
    </location>
</feature>
<keyword evidence="4" id="KW-1185">Reference proteome</keyword>
<feature type="compositionally biased region" description="Basic and acidic residues" evidence="2">
    <location>
        <begin position="237"/>
        <end position="247"/>
    </location>
</feature>
<organism evidence="3 4">
    <name type="scientific">Amniculicola lignicola CBS 123094</name>
    <dbReference type="NCBI Taxonomy" id="1392246"/>
    <lineage>
        <taxon>Eukaryota</taxon>
        <taxon>Fungi</taxon>
        <taxon>Dikarya</taxon>
        <taxon>Ascomycota</taxon>
        <taxon>Pezizomycotina</taxon>
        <taxon>Dothideomycetes</taxon>
        <taxon>Pleosporomycetidae</taxon>
        <taxon>Pleosporales</taxon>
        <taxon>Amniculicolaceae</taxon>
        <taxon>Amniculicola</taxon>
    </lineage>
</organism>
<gene>
    <name evidence="3" type="ORF">P154DRAFT_206429</name>
</gene>
<name>A0A6A5WEX7_9PLEO</name>
<feature type="region of interest" description="Disordered" evidence="2">
    <location>
        <begin position="26"/>
        <end position="110"/>
    </location>
</feature>
<dbReference type="PANTHER" id="PTHR15885:SF1">
    <property type="entry name" value="COILED-COIL DOMAIN-CONTAINING PROTEIN 174"/>
    <property type="match status" value="1"/>
</dbReference>
<evidence type="ECO:0000313" key="4">
    <source>
        <dbReference type="Proteomes" id="UP000799779"/>
    </source>
</evidence>
<dbReference type="GO" id="GO:0005634">
    <property type="term" value="C:nucleus"/>
    <property type="evidence" value="ECO:0007669"/>
    <property type="project" value="TreeGrafter"/>
</dbReference>
<dbReference type="OrthoDB" id="333551at2759"/>
<dbReference type="Pfam" id="PF13300">
    <property type="entry name" value="DUF4078"/>
    <property type="match status" value="1"/>
</dbReference>
<feature type="compositionally biased region" description="Polar residues" evidence="2">
    <location>
        <begin position="26"/>
        <end position="39"/>
    </location>
</feature>